<organism evidence="1">
    <name type="scientific">Medicago truncatula</name>
    <name type="common">Barrel medic</name>
    <name type="synonym">Medicago tribuloides</name>
    <dbReference type="NCBI Taxonomy" id="3880"/>
    <lineage>
        <taxon>Eukaryota</taxon>
        <taxon>Viridiplantae</taxon>
        <taxon>Streptophyta</taxon>
        <taxon>Embryophyta</taxon>
        <taxon>Tracheophyta</taxon>
        <taxon>Spermatophyta</taxon>
        <taxon>Magnoliopsida</taxon>
        <taxon>eudicotyledons</taxon>
        <taxon>Gunneridae</taxon>
        <taxon>Pentapetalae</taxon>
        <taxon>rosids</taxon>
        <taxon>fabids</taxon>
        <taxon>Fabales</taxon>
        <taxon>Fabaceae</taxon>
        <taxon>Papilionoideae</taxon>
        <taxon>50 kb inversion clade</taxon>
        <taxon>NPAAA clade</taxon>
        <taxon>Hologalegina</taxon>
        <taxon>IRL clade</taxon>
        <taxon>Trifolieae</taxon>
        <taxon>Medicago</taxon>
    </lineage>
</organism>
<reference evidence="1" key="1">
    <citation type="journal article" date="2018" name="Nat. Plants">
        <title>Whole-genome landscape of Medicago truncatula symbiotic genes.</title>
        <authorList>
            <person name="Pecrix Y."/>
            <person name="Gamas P."/>
            <person name="Carrere S."/>
        </authorList>
    </citation>
    <scope>NUCLEOTIDE SEQUENCE</scope>
    <source>
        <tissue evidence="1">Leaves</tissue>
    </source>
</reference>
<name>A0A396I3Q7_MEDTR</name>
<comment type="caution">
    <text evidence="1">The sequence shown here is derived from an EMBL/GenBank/DDBJ whole genome shotgun (WGS) entry which is preliminary data.</text>
</comment>
<accession>A0A396I3Q7</accession>
<gene>
    <name evidence="1" type="ORF">MtrunA17_Chr4g0006801</name>
</gene>
<sequence>MSYGRASSNSSPTTLRTYTISVTVSSLSLPSQNSFCPSPTVLDSRSQSLIKPSLSFIASSKGSLTSHHSLNITLSSGDLNELLYQISAFPLNIKLLALYHPIKFPKIGLRAFSLKMKNLTSITCYRIASGVDKSDLFFIADCFPLLEELMLSRKGYPPRYYHDDDQLLALPKLRKIALSRNFLGNQSINHLCKNCDLQDVKVIEVPQHPLVIGPPPLGWDPRHLPVHAIGWDPRHMR</sequence>
<dbReference type="Proteomes" id="UP000265566">
    <property type="component" value="Chromosome 4"/>
</dbReference>
<proteinExistence type="predicted"/>
<dbReference type="EMBL" id="PSQE01000004">
    <property type="protein sequence ID" value="RHN58844.1"/>
    <property type="molecule type" value="Genomic_DNA"/>
</dbReference>
<protein>
    <submittedName>
        <fullName evidence="1">Putative leucine-rich repeat domain, L domain-containing protein</fullName>
    </submittedName>
</protein>
<dbReference type="Gene3D" id="3.80.10.10">
    <property type="entry name" value="Ribonuclease Inhibitor"/>
    <property type="match status" value="1"/>
</dbReference>
<dbReference type="Gramene" id="rna20798">
    <property type="protein sequence ID" value="RHN58844.1"/>
    <property type="gene ID" value="gene20798"/>
</dbReference>
<dbReference type="AlphaFoldDB" id="A0A396I3Q7"/>
<dbReference type="InterPro" id="IPR032675">
    <property type="entry name" value="LRR_dom_sf"/>
</dbReference>
<evidence type="ECO:0000313" key="1">
    <source>
        <dbReference type="EMBL" id="RHN58844.1"/>
    </source>
</evidence>